<dbReference type="GO" id="GO:0051604">
    <property type="term" value="P:protein maturation"/>
    <property type="evidence" value="ECO:0007669"/>
    <property type="project" value="InterPro"/>
</dbReference>
<dbReference type="HAMAP" id="MF_00213">
    <property type="entry name" value="HypA_HybF"/>
    <property type="match status" value="1"/>
</dbReference>
<dbReference type="PANTHER" id="PTHR34535">
    <property type="entry name" value="HYDROGENASE MATURATION FACTOR HYPA"/>
    <property type="match status" value="1"/>
</dbReference>
<evidence type="ECO:0000256" key="2">
    <source>
        <dbReference type="ARBA" id="ARBA00022723"/>
    </source>
</evidence>
<name>A0A3B0VP12_9ZZZZ</name>
<dbReference type="PIRSF" id="PIRSF004761">
    <property type="entry name" value="Hydrgn_mat_HypA"/>
    <property type="match status" value="1"/>
</dbReference>
<protein>
    <recommendedName>
        <fullName evidence="5">Hydrogenase maturation factor HypA</fullName>
    </recommendedName>
</protein>
<keyword evidence="3" id="KW-0862">Zinc</keyword>
<evidence type="ECO:0008006" key="5">
    <source>
        <dbReference type="Google" id="ProtNLM"/>
    </source>
</evidence>
<dbReference type="AlphaFoldDB" id="A0A3B0VP12"/>
<accession>A0A3B0VP12</accession>
<evidence type="ECO:0000256" key="3">
    <source>
        <dbReference type="ARBA" id="ARBA00022833"/>
    </source>
</evidence>
<keyword evidence="1" id="KW-0533">Nickel</keyword>
<evidence type="ECO:0000256" key="1">
    <source>
        <dbReference type="ARBA" id="ARBA00022596"/>
    </source>
</evidence>
<dbReference type="Gene3D" id="3.30.2320.80">
    <property type="match status" value="1"/>
</dbReference>
<proteinExistence type="inferred from homology"/>
<dbReference type="GO" id="GO:0008270">
    <property type="term" value="F:zinc ion binding"/>
    <property type="evidence" value="ECO:0007669"/>
    <property type="project" value="TreeGrafter"/>
</dbReference>
<dbReference type="Pfam" id="PF01155">
    <property type="entry name" value="HypA"/>
    <property type="match status" value="1"/>
</dbReference>
<evidence type="ECO:0000313" key="4">
    <source>
        <dbReference type="EMBL" id="VAW40107.1"/>
    </source>
</evidence>
<keyword evidence="2" id="KW-0479">Metal-binding</keyword>
<sequence>MHEFSLAQGLFTQLFRLAEQHRAEKIIVVRVEIGQLAGIVIDSFSFAFEILARERKLTREAVLEITEIKPLCGCLNCGHTVPADDSVPAVCAQCGSSRLTMSGADDLILTQVEME</sequence>
<dbReference type="InterPro" id="IPR000688">
    <property type="entry name" value="HypA/HybF"/>
</dbReference>
<dbReference type="GO" id="GO:0016151">
    <property type="term" value="F:nickel cation binding"/>
    <property type="evidence" value="ECO:0007669"/>
    <property type="project" value="InterPro"/>
</dbReference>
<dbReference type="PANTHER" id="PTHR34535:SF3">
    <property type="entry name" value="HYDROGENASE MATURATION FACTOR HYPA"/>
    <property type="match status" value="1"/>
</dbReference>
<gene>
    <name evidence="4" type="ORF">MNBD_DELTA04-641</name>
</gene>
<reference evidence="4" key="1">
    <citation type="submission" date="2018-06" db="EMBL/GenBank/DDBJ databases">
        <authorList>
            <person name="Zhirakovskaya E."/>
        </authorList>
    </citation>
    <scope>NUCLEOTIDE SEQUENCE</scope>
</reference>
<organism evidence="4">
    <name type="scientific">hydrothermal vent metagenome</name>
    <dbReference type="NCBI Taxonomy" id="652676"/>
    <lineage>
        <taxon>unclassified sequences</taxon>
        <taxon>metagenomes</taxon>
        <taxon>ecological metagenomes</taxon>
    </lineage>
</organism>
<dbReference type="EMBL" id="UOEY01000095">
    <property type="protein sequence ID" value="VAW40107.1"/>
    <property type="molecule type" value="Genomic_DNA"/>
</dbReference>